<feature type="compositionally biased region" description="Low complexity" evidence="1">
    <location>
        <begin position="58"/>
        <end position="76"/>
    </location>
</feature>
<evidence type="ECO:0000313" key="4">
    <source>
        <dbReference type="Proteomes" id="UP000242715"/>
    </source>
</evidence>
<comment type="caution">
    <text evidence="3">The sequence shown here is derived from an EMBL/GenBank/DDBJ whole genome shotgun (WGS) entry which is preliminary data.</text>
</comment>
<accession>A0A1B5Z9J6</accession>
<keyword evidence="4" id="KW-1185">Reference proteome</keyword>
<evidence type="ECO:0000256" key="1">
    <source>
        <dbReference type="SAM" id="MobiDB-lite"/>
    </source>
</evidence>
<protein>
    <submittedName>
        <fullName evidence="3">Uncharacterized protein</fullName>
    </submittedName>
</protein>
<dbReference type="Proteomes" id="UP000242715">
    <property type="component" value="Unassembled WGS sequence"/>
</dbReference>
<proteinExistence type="predicted"/>
<keyword evidence="2" id="KW-1133">Transmembrane helix</keyword>
<dbReference type="AlphaFoldDB" id="A0A1B5Z9J6"/>
<keyword evidence="2" id="KW-0472">Membrane</keyword>
<keyword evidence="2" id="KW-0812">Transmembrane</keyword>
<feature type="non-terminal residue" evidence="3">
    <location>
        <position position="1"/>
    </location>
</feature>
<organism evidence="3 4">
    <name type="scientific">Trifolium subterraneum</name>
    <name type="common">Subterranean clover</name>
    <dbReference type="NCBI Taxonomy" id="3900"/>
    <lineage>
        <taxon>Eukaryota</taxon>
        <taxon>Viridiplantae</taxon>
        <taxon>Streptophyta</taxon>
        <taxon>Embryophyta</taxon>
        <taxon>Tracheophyta</taxon>
        <taxon>Spermatophyta</taxon>
        <taxon>Magnoliopsida</taxon>
        <taxon>eudicotyledons</taxon>
        <taxon>Gunneridae</taxon>
        <taxon>Pentapetalae</taxon>
        <taxon>rosids</taxon>
        <taxon>fabids</taxon>
        <taxon>Fabales</taxon>
        <taxon>Fabaceae</taxon>
        <taxon>Papilionoideae</taxon>
        <taxon>50 kb inversion clade</taxon>
        <taxon>NPAAA clade</taxon>
        <taxon>Hologalegina</taxon>
        <taxon>IRL clade</taxon>
        <taxon>Trifolieae</taxon>
        <taxon>Trifolium</taxon>
    </lineage>
</organism>
<dbReference type="EMBL" id="BCLP01058249">
    <property type="protein sequence ID" value="GAU10774.1"/>
    <property type="molecule type" value="Genomic_DNA"/>
</dbReference>
<gene>
    <name evidence="3" type="ORF">TSUD_426280</name>
</gene>
<dbReference type="OrthoDB" id="1748863at2759"/>
<feature type="region of interest" description="Disordered" evidence="1">
    <location>
        <begin position="42"/>
        <end position="78"/>
    </location>
</feature>
<name>A0A1B5Z9J6_TRISU</name>
<reference evidence="4" key="1">
    <citation type="journal article" date="2017" name="Front. Plant Sci.">
        <title>Climate Clever Clovers: New Paradigm to Reduce the Environmental Footprint of Ruminants by Breeding Low Methanogenic Forages Utilizing Haplotype Variation.</title>
        <authorList>
            <person name="Kaur P."/>
            <person name="Appels R."/>
            <person name="Bayer P.E."/>
            <person name="Keeble-Gagnere G."/>
            <person name="Wang J."/>
            <person name="Hirakawa H."/>
            <person name="Shirasawa K."/>
            <person name="Vercoe P."/>
            <person name="Stefanova K."/>
            <person name="Durmic Z."/>
            <person name="Nichols P."/>
            <person name="Revell C."/>
            <person name="Isobe S.N."/>
            <person name="Edwards D."/>
            <person name="Erskine W."/>
        </authorList>
    </citation>
    <scope>NUCLEOTIDE SEQUENCE [LARGE SCALE GENOMIC DNA]</scope>
    <source>
        <strain evidence="4">cv. Daliak</strain>
    </source>
</reference>
<evidence type="ECO:0000256" key="2">
    <source>
        <dbReference type="SAM" id="Phobius"/>
    </source>
</evidence>
<sequence length="104" mass="11353">RAQIMLMDPLPTIGKVYSLLVQQERQTVTPIDESKILAASGYQDHGGRGQFSHKEYSGRGQSSRGRGSRGGKSYTGKGKGKIICSIIMALSTMFMPLVMMKTLT</sequence>
<evidence type="ECO:0000313" key="3">
    <source>
        <dbReference type="EMBL" id="GAU10774.1"/>
    </source>
</evidence>
<feature type="transmembrane region" description="Helical" evidence="2">
    <location>
        <begin position="82"/>
        <end position="100"/>
    </location>
</feature>